<evidence type="ECO:0000313" key="4">
    <source>
        <dbReference type="Proteomes" id="UP000431092"/>
    </source>
</evidence>
<evidence type="ECO:0000256" key="1">
    <source>
        <dbReference type="ARBA" id="ARBA00022679"/>
    </source>
</evidence>
<dbReference type="EMBL" id="WLVL01000037">
    <property type="protein sequence ID" value="MTB72246.1"/>
    <property type="molecule type" value="Genomic_DNA"/>
</dbReference>
<dbReference type="Gene3D" id="3.40.50.2000">
    <property type="entry name" value="Glycogen Phosphorylase B"/>
    <property type="match status" value="1"/>
</dbReference>
<dbReference type="GO" id="GO:0016757">
    <property type="term" value="F:glycosyltransferase activity"/>
    <property type="evidence" value="ECO:0007669"/>
    <property type="project" value="InterPro"/>
</dbReference>
<feature type="domain" description="Glycosyl transferase family 1" evidence="2">
    <location>
        <begin position="214"/>
        <end position="306"/>
    </location>
</feature>
<sequence>MTTARPPILSTVGDPQEPAWRGLMEASHPRPGRPLLSLLELWAGSYRREALVLRGSVTARDLYRDLVFALALRHRRRRPRTLVTDATWEPGSRTLAARLPWLQPHLPQIARLMIRALDGPHVHYAVLSQEERAVFARTWGVPVERVVFTPFPMTLYAEYDRQTHDGGYLFAGGNSLRDYDLLATALAGSGHEAHVASRWTPPTPVPGLHARPTSHDEFTELLLGCRAMVLPLERSSRSAGQQTFLNAMVLGKPVIVTDAMGVRDYVEDGVTGVVVPPDPARLREALDHVMDPANAEHYRRMGARARAEVLGRRMPEHYVQHLVAALGYGPAPEPVEPPA</sequence>
<comment type="caution">
    <text evidence="3">The sequence shown here is derived from an EMBL/GenBank/DDBJ whole genome shotgun (WGS) entry which is preliminary data.</text>
</comment>
<organism evidence="3 4">
    <name type="scientific">Arsenicicoccus cauae</name>
    <dbReference type="NCBI Taxonomy" id="2663847"/>
    <lineage>
        <taxon>Bacteria</taxon>
        <taxon>Bacillati</taxon>
        <taxon>Actinomycetota</taxon>
        <taxon>Actinomycetes</taxon>
        <taxon>Micrococcales</taxon>
        <taxon>Intrasporangiaceae</taxon>
        <taxon>Arsenicicoccus</taxon>
    </lineage>
</organism>
<dbReference type="InterPro" id="IPR001296">
    <property type="entry name" value="Glyco_trans_1"/>
</dbReference>
<keyword evidence="4" id="KW-1185">Reference proteome</keyword>
<name>A0A6I3IZ58_9MICO</name>
<gene>
    <name evidence="3" type="ORF">GGG17_09740</name>
</gene>
<accession>A0A6I3IZ58</accession>
<dbReference type="SUPFAM" id="SSF53756">
    <property type="entry name" value="UDP-Glycosyltransferase/glycogen phosphorylase"/>
    <property type="match status" value="1"/>
</dbReference>
<reference evidence="3 4" key="1">
    <citation type="submission" date="2019-11" db="EMBL/GenBank/DDBJ databases">
        <title>Whole genome sequencing identifies a novel species of the genus Arsenicicoccus isolated from human blood.</title>
        <authorList>
            <person name="Jeong J.H."/>
            <person name="Kweon O.J."/>
            <person name="Kim H.R."/>
            <person name="Kim T.-H."/>
            <person name="Ha S.-M."/>
            <person name="Lee M.-K."/>
        </authorList>
    </citation>
    <scope>NUCLEOTIDE SEQUENCE [LARGE SCALE GENOMIC DNA]</scope>
    <source>
        <strain evidence="3 4">MKL-02</strain>
    </source>
</reference>
<dbReference type="RefSeq" id="WP_154593502.1">
    <property type="nucleotide sequence ID" value="NZ_WLVL01000037.1"/>
</dbReference>
<dbReference type="AlphaFoldDB" id="A0A6I3IZ58"/>
<proteinExistence type="predicted"/>
<dbReference type="PANTHER" id="PTHR12526">
    <property type="entry name" value="GLYCOSYLTRANSFERASE"/>
    <property type="match status" value="1"/>
</dbReference>
<evidence type="ECO:0000313" key="3">
    <source>
        <dbReference type="EMBL" id="MTB72246.1"/>
    </source>
</evidence>
<keyword evidence="1 3" id="KW-0808">Transferase</keyword>
<dbReference type="Pfam" id="PF00534">
    <property type="entry name" value="Glycos_transf_1"/>
    <property type="match status" value="1"/>
</dbReference>
<protein>
    <submittedName>
        <fullName evidence="3">Glycosyltransferase</fullName>
    </submittedName>
</protein>
<dbReference type="Proteomes" id="UP000431092">
    <property type="component" value="Unassembled WGS sequence"/>
</dbReference>
<evidence type="ECO:0000259" key="2">
    <source>
        <dbReference type="Pfam" id="PF00534"/>
    </source>
</evidence>